<gene>
    <name evidence="1" type="ORF">EGT74_06125</name>
</gene>
<accession>A0A3N4PYS5</accession>
<dbReference type="EMBL" id="RPDH01000001">
    <property type="protein sequence ID" value="RPE13108.1"/>
    <property type="molecule type" value="Genomic_DNA"/>
</dbReference>
<comment type="caution">
    <text evidence="1">The sequence shown here is derived from an EMBL/GenBank/DDBJ whole genome shotgun (WGS) entry which is preliminary data.</text>
</comment>
<proteinExistence type="predicted"/>
<evidence type="ECO:0000313" key="2">
    <source>
        <dbReference type="Proteomes" id="UP000278351"/>
    </source>
</evidence>
<organism evidence="1 2">
    <name type="scientific">Chitinophaga lutea</name>
    <dbReference type="NCBI Taxonomy" id="2488634"/>
    <lineage>
        <taxon>Bacteria</taxon>
        <taxon>Pseudomonadati</taxon>
        <taxon>Bacteroidota</taxon>
        <taxon>Chitinophagia</taxon>
        <taxon>Chitinophagales</taxon>
        <taxon>Chitinophagaceae</taxon>
        <taxon>Chitinophaga</taxon>
    </lineage>
</organism>
<dbReference type="Gene3D" id="2.120.10.10">
    <property type="match status" value="1"/>
</dbReference>
<dbReference type="AlphaFoldDB" id="A0A3N4PYS5"/>
<dbReference type="Proteomes" id="UP000278351">
    <property type="component" value="Unassembled WGS sequence"/>
</dbReference>
<name>A0A3N4PYS5_9BACT</name>
<reference evidence="1 2" key="1">
    <citation type="submission" date="2018-11" db="EMBL/GenBank/DDBJ databases">
        <title>Chitinophaga lutea sp.nov., isolate from arsenic contaminated soil.</title>
        <authorList>
            <person name="Zong Y."/>
        </authorList>
    </citation>
    <scope>NUCLEOTIDE SEQUENCE [LARGE SCALE GENOMIC DNA]</scope>
    <source>
        <strain evidence="1 2">ZY74</strain>
    </source>
</reference>
<keyword evidence="2" id="KW-1185">Reference proteome</keyword>
<protein>
    <recommendedName>
        <fullName evidence="3">Exo-alpha-sialidase</fullName>
    </recommendedName>
</protein>
<evidence type="ECO:0000313" key="1">
    <source>
        <dbReference type="EMBL" id="RPE13108.1"/>
    </source>
</evidence>
<evidence type="ECO:0008006" key="3">
    <source>
        <dbReference type="Google" id="ProtNLM"/>
    </source>
</evidence>
<sequence>MHTVSLRISADWGKTWKWDNTMTAGLATTYPAIVRISRNIIGVLHKKDSYSTVIFTLAKIDIR</sequence>